<evidence type="ECO:0000313" key="2">
    <source>
        <dbReference type="EMBL" id="KAH6896918.1"/>
    </source>
</evidence>
<name>A0A9P9AV92_9HYPO</name>
<evidence type="ECO:0000256" key="1">
    <source>
        <dbReference type="SAM" id="MobiDB-lite"/>
    </source>
</evidence>
<keyword evidence="3" id="KW-1185">Reference proteome</keyword>
<dbReference type="AlphaFoldDB" id="A0A9P9AV92"/>
<feature type="compositionally biased region" description="Pro residues" evidence="1">
    <location>
        <begin position="116"/>
        <end position="131"/>
    </location>
</feature>
<reference evidence="2 3" key="1">
    <citation type="journal article" date="2021" name="Nat. Commun.">
        <title>Genetic determinants of endophytism in the Arabidopsis root mycobiome.</title>
        <authorList>
            <person name="Mesny F."/>
            <person name="Miyauchi S."/>
            <person name="Thiergart T."/>
            <person name="Pickel B."/>
            <person name="Atanasova L."/>
            <person name="Karlsson M."/>
            <person name="Huettel B."/>
            <person name="Barry K.W."/>
            <person name="Haridas S."/>
            <person name="Chen C."/>
            <person name="Bauer D."/>
            <person name="Andreopoulos W."/>
            <person name="Pangilinan J."/>
            <person name="LaButti K."/>
            <person name="Riley R."/>
            <person name="Lipzen A."/>
            <person name="Clum A."/>
            <person name="Drula E."/>
            <person name="Henrissat B."/>
            <person name="Kohler A."/>
            <person name="Grigoriev I.V."/>
            <person name="Martin F.M."/>
            <person name="Hacquard S."/>
        </authorList>
    </citation>
    <scope>NUCLEOTIDE SEQUENCE [LARGE SCALE GENOMIC DNA]</scope>
    <source>
        <strain evidence="2 3">MPI-CAGE-CH-0241</strain>
    </source>
</reference>
<dbReference type="EMBL" id="JAGPYM010000003">
    <property type="protein sequence ID" value="KAH6896918.1"/>
    <property type="molecule type" value="Genomic_DNA"/>
</dbReference>
<organism evidence="2 3">
    <name type="scientific">Thelonectria olida</name>
    <dbReference type="NCBI Taxonomy" id="1576542"/>
    <lineage>
        <taxon>Eukaryota</taxon>
        <taxon>Fungi</taxon>
        <taxon>Dikarya</taxon>
        <taxon>Ascomycota</taxon>
        <taxon>Pezizomycotina</taxon>
        <taxon>Sordariomycetes</taxon>
        <taxon>Hypocreomycetidae</taxon>
        <taxon>Hypocreales</taxon>
        <taxon>Nectriaceae</taxon>
        <taxon>Thelonectria</taxon>
    </lineage>
</organism>
<dbReference type="OrthoDB" id="5422061at2759"/>
<comment type="caution">
    <text evidence="2">The sequence shown here is derived from an EMBL/GenBank/DDBJ whole genome shotgun (WGS) entry which is preliminary data.</text>
</comment>
<accession>A0A9P9AV92</accession>
<gene>
    <name evidence="2" type="ORF">B0T10DRAFT_556770</name>
</gene>
<evidence type="ECO:0000313" key="3">
    <source>
        <dbReference type="Proteomes" id="UP000777438"/>
    </source>
</evidence>
<dbReference type="Proteomes" id="UP000777438">
    <property type="component" value="Unassembled WGS sequence"/>
</dbReference>
<protein>
    <submittedName>
        <fullName evidence="2">Uncharacterized protein</fullName>
    </submittedName>
</protein>
<feature type="compositionally biased region" description="Basic residues" evidence="1">
    <location>
        <begin position="132"/>
        <end position="157"/>
    </location>
</feature>
<feature type="region of interest" description="Disordered" evidence="1">
    <location>
        <begin position="108"/>
        <end position="172"/>
    </location>
</feature>
<sequence length="172" mass="20096">MPRTRTNHDVNATLDAVKVPKKRGPKPKSLSERACQVRKPVQRVERTYSVRRKQEVIMWMLHHKINDPTGYWAVNGWRKPYLREAGEYFKIPINTIATWLRNKKKICGDDVGEESPPGPPQRTPGAEPNPPKHLKQRPNRYRKDHLKHINHFNHHSKALPQELPRGLPQVRP</sequence>
<proteinExistence type="predicted"/>